<feature type="domain" description="Reelin" evidence="3">
    <location>
        <begin position="27"/>
        <end position="151"/>
    </location>
</feature>
<protein>
    <recommendedName>
        <fullName evidence="3">Reelin domain-containing protein</fullName>
    </recommendedName>
</protein>
<dbReference type="PANTHER" id="PTHR45828">
    <property type="entry name" value="CYTOCHROME B561/FERRIC REDUCTASE TRANSMEMBRANE"/>
    <property type="match status" value="1"/>
</dbReference>
<feature type="region of interest" description="Disordered" evidence="1">
    <location>
        <begin position="172"/>
        <end position="194"/>
    </location>
</feature>
<organism evidence="4 5">
    <name type="scientific">Dreissena polymorpha</name>
    <name type="common">Zebra mussel</name>
    <name type="synonym">Mytilus polymorpha</name>
    <dbReference type="NCBI Taxonomy" id="45954"/>
    <lineage>
        <taxon>Eukaryota</taxon>
        <taxon>Metazoa</taxon>
        <taxon>Spiralia</taxon>
        <taxon>Lophotrochozoa</taxon>
        <taxon>Mollusca</taxon>
        <taxon>Bivalvia</taxon>
        <taxon>Autobranchia</taxon>
        <taxon>Heteroconchia</taxon>
        <taxon>Euheterodonta</taxon>
        <taxon>Imparidentia</taxon>
        <taxon>Neoheterodontei</taxon>
        <taxon>Myida</taxon>
        <taxon>Dreissenoidea</taxon>
        <taxon>Dreissenidae</taxon>
        <taxon>Dreissena</taxon>
    </lineage>
</organism>
<feature type="compositionally biased region" description="Low complexity" evidence="1">
    <location>
        <begin position="172"/>
        <end position="185"/>
    </location>
</feature>
<accession>A0A9D4L8C1</accession>
<evidence type="ECO:0000313" key="4">
    <source>
        <dbReference type="EMBL" id="KAH3853897.1"/>
    </source>
</evidence>
<feature type="signal peptide" evidence="2">
    <location>
        <begin position="1"/>
        <end position="17"/>
    </location>
</feature>
<keyword evidence="2" id="KW-0732">Signal</keyword>
<dbReference type="EMBL" id="JAIWYP010000003">
    <property type="protein sequence ID" value="KAH3853897.1"/>
    <property type="molecule type" value="Genomic_DNA"/>
</dbReference>
<evidence type="ECO:0000256" key="2">
    <source>
        <dbReference type="SAM" id="SignalP"/>
    </source>
</evidence>
<dbReference type="CDD" id="cd08544">
    <property type="entry name" value="Reeler"/>
    <property type="match status" value="1"/>
</dbReference>
<proteinExistence type="predicted"/>
<evidence type="ECO:0000256" key="1">
    <source>
        <dbReference type="SAM" id="MobiDB-lite"/>
    </source>
</evidence>
<feature type="chain" id="PRO_5039446390" description="Reelin domain-containing protein" evidence="2">
    <location>
        <begin position="18"/>
        <end position="265"/>
    </location>
</feature>
<dbReference type="Gene3D" id="2.60.40.4060">
    <property type="entry name" value="Reeler domain"/>
    <property type="match status" value="1"/>
</dbReference>
<evidence type="ECO:0000259" key="3">
    <source>
        <dbReference type="Pfam" id="PF02014"/>
    </source>
</evidence>
<reference evidence="4" key="1">
    <citation type="journal article" date="2019" name="bioRxiv">
        <title>The Genome of the Zebra Mussel, Dreissena polymorpha: A Resource for Invasive Species Research.</title>
        <authorList>
            <person name="McCartney M.A."/>
            <person name="Auch B."/>
            <person name="Kono T."/>
            <person name="Mallez S."/>
            <person name="Zhang Y."/>
            <person name="Obille A."/>
            <person name="Becker A."/>
            <person name="Abrahante J.E."/>
            <person name="Garbe J."/>
            <person name="Badalamenti J.P."/>
            <person name="Herman A."/>
            <person name="Mangelson H."/>
            <person name="Liachko I."/>
            <person name="Sullivan S."/>
            <person name="Sone E.D."/>
            <person name="Koren S."/>
            <person name="Silverstein K.A.T."/>
            <person name="Beckman K.B."/>
            <person name="Gohl D.M."/>
        </authorList>
    </citation>
    <scope>NUCLEOTIDE SEQUENCE</scope>
    <source>
        <strain evidence="4">Duluth1</strain>
        <tissue evidence="4">Whole animal</tissue>
    </source>
</reference>
<dbReference type="GO" id="GO:0016020">
    <property type="term" value="C:membrane"/>
    <property type="evidence" value="ECO:0007669"/>
    <property type="project" value="TreeGrafter"/>
</dbReference>
<dbReference type="PANTHER" id="PTHR45828:SF33">
    <property type="entry name" value="DOMON DOMAIN-CONTAINING PROTEIN"/>
    <property type="match status" value="1"/>
</dbReference>
<name>A0A9D4L8C1_DREPO</name>
<evidence type="ECO:0000313" key="5">
    <source>
        <dbReference type="Proteomes" id="UP000828390"/>
    </source>
</evidence>
<sequence>MILQLIVLMGVLRGVAGYSSGAPPGQCNLMYPGHGVPAQPGPAPYRIEVSDNSFGCPTDNITVSLVGQGPAVFRGFFCQPRPSPNVFYTSGVISAPPSASDMKDPCGEGRSLTHTLGRINKQKVTFSWTPTIAQPVYIVCSVVATYNTFWVKLTSEVINYVQKDCTTRQTTISPQTQTTTPITTPAVRPVSTTTKRPVVPEVATTTVATTTAAPVTRSTSGQTDGSAGIIVGNTTSNDPKNSVRSATCITEIVFAAVTITIALVF</sequence>
<reference evidence="4" key="2">
    <citation type="submission" date="2020-11" db="EMBL/GenBank/DDBJ databases">
        <authorList>
            <person name="McCartney M.A."/>
            <person name="Auch B."/>
            <person name="Kono T."/>
            <person name="Mallez S."/>
            <person name="Becker A."/>
            <person name="Gohl D.M."/>
            <person name="Silverstein K.A.T."/>
            <person name="Koren S."/>
            <person name="Bechman K.B."/>
            <person name="Herman A."/>
            <person name="Abrahante J.E."/>
            <person name="Garbe J."/>
        </authorList>
    </citation>
    <scope>NUCLEOTIDE SEQUENCE</scope>
    <source>
        <strain evidence="4">Duluth1</strain>
        <tissue evidence="4">Whole animal</tissue>
    </source>
</reference>
<comment type="caution">
    <text evidence="4">The sequence shown here is derived from an EMBL/GenBank/DDBJ whole genome shotgun (WGS) entry which is preliminary data.</text>
</comment>
<dbReference type="InterPro" id="IPR051237">
    <property type="entry name" value="Ferric-chelate_Red/DefProt"/>
</dbReference>
<dbReference type="InterPro" id="IPR002861">
    <property type="entry name" value="Reeler_dom"/>
</dbReference>
<dbReference type="OrthoDB" id="6418377at2759"/>
<gene>
    <name evidence="4" type="ORF">DPMN_096433</name>
</gene>
<keyword evidence="5" id="KW-1185">Reference proteome</keyword>
<dbReference type="AlphaFoldDB" id="A0A9D4L8C1"/>
<dbReference type="InterPro" id="IPR042307">
    <property type="entry name" value="Reeler_sf"/>
</dbReference>
<dbReference type="Proteomes" id="UP000828390">
    <property type="component" value="Unassembled WGS sequence"/>
</dbReference>
<dbReference type="Pfam" id="PF02014">
    <property type="entry name" value="Reeler"/>
    <property type="match status" value="1"/>
</dbReference>
<feature type="region of interest" description="Disordered" evidence="1">
    <location>
        <begin position="213"/>
        <end position="233"/>
    </location>
</feature>